<dbReference type="Pfam" id="PF02416">
    <property type="entry name" value="TatA_B_E"/>
    <property type="match status" value="1"/>
</dbReference>
<evidence type="ECO:0000256" key="2">
    <source>
        <dbReference type="ARBA" id="ARBA00022448"/>
    </source>
</evidence>
<dbReference type="Gene3D" id="1.20.5.3310">
    <property type="match status" value="1"/>
</dbReference>
<evidence type="ECO:0000256" key="5">
    <source>
        <dbReference type="ARBA" id="ARBA00022927"/>
    </source>
</evidence>
<dbReference type="InterPro" id="IPR003369">
    <property type="entry name" value="TatA/B/E"/>
</dbReference>
<evidence type="ECO:0000256" key="8">
    <source>
        <dbReference type="ARBA" id="ARBA00023136"/>
    </source>
</evidence>
<feature type="compositionally biased region" description="Low complexity" evidence="10">
    <location>
        <begin position="240"/>
        <end position="251"/>
    </location>
</feature>
<comment type="function">
    <text evidence="9">Part of the twin-arginine translocation (Tat) system that transports large folded proteins containing a characteristic twin-arginine motif in their signal peptide across membranes. Together with TatC, TatB is part of a receptor directly interacting with Tat signal peptides. TatB may form an oligomeric binding site that transiently accommodates folded Tat precursor proteins before their translocation.</text>
</comment>
<dbReference type="HAMAP" id="MF_00237">
    <property type="entry name" value="TatB"/>
    <property type="match status" value="1"/>
</dbReference>
<dbReference type="PANTHER" id="PTHR33162">
    <property type="entry name" value="SEC-INDEPENDENT PROTEIN TRANSLOCASE PROTEIN TATA, CHLOROPLASTIC"/>
    <property type="match status" value="1"/>
</dbReference>
<name>A0ABR5D098_9HYPH</name>
<protein>
    <recommendedName>
        <fullName evidence="9">Sec-independent protein translocase protein TatB</fullName>
    </recommendedName>
</protein>
<proteinExistence type="inferred from homology"/>
<keyword evidence="6 9" id="KW-1133">Transmembrane helix</keyword>
<keyword evidence="7 9" id="KW-0811">Translocation</keyword>
<organism evidence="11 12">
    <name type="scientific">Agrobacterium arsenijevicii</name>
    <dbReference type="NCBI Taxonomy" id="1585697"/>
    <lineage>
        <taxon>Bacteria</taxon>
        <taxon>Pseudomonadati</taxon>
        <taxon>Pseudomonadota</taxon>
        <taxon>Alphaproteobacteria</taxon>
        <taxon>Hyphomicrobiales</taxon>
        <taxon>Rhizobiaceae</taxon>
        <taxon>Rhizobium/Agrobacterium group</taxon>
        <taxon>Agrobacterium</taxon>
    </lineage>
</organism>
<evidence type="ECO:0000256" key="4">
    <source>
        <dbReference type="ARBA" id="ARBA00022692"/>
    </source>
</evidence>
<reference evidence="11 12" key="1">
    <citation type="submission" date="2014-12" db="EMBL/GenBank/DDBJ databases">
        <authorList>
            <person name="Kuzmanovic N."/>
            <person name="Pulawska J."/>
            <person name="Obradovic A."/>
        </authorList>
    </citation>
    <scope>NUCLEOTIDE SEQUENCE [LARGE SCALE GENOMIC DNA]</scope>
    <source>
        <strain evidence="11 12">KFB 330</strain>
    </source>
</reference>
<evidence type="ECO:0000313" key="12">
    <source>
        <dbReference type="Proteomes" id="UP000032564"/>
    </source>
</evidence>
<evidence type="ECO:0000256" key="9">
    <source>
        <dbReference type="HAMAP-Rule" id="MF_00237"/>
    </source>
</evidence>
<keyword evidence="5 9" id="KW-0653">Protein transport</keyword>
<evidence type="ECO:0000256" key="3">
    <source>
        <dbReference type="ARBA" id="ARBA00022475"/>
    </source>
</evidence>
<keyword evidence="8 9" id="KW-0472">Membrane</keyword>
<keyword evidence="4 9" id="KW-0812">Transmembrane</keyword>
<keyword evidence="12" id="KW-1185">Reference proteome</keyword>
<dbReference type="PANTHER" id="PTHR33162:SF1">
    <property type="entry name" value="SEC-INDEPENDENT PROTEIN TRANSLOCASE PROTEIN TATA, CHLOROPLASTIC"/>
    <property type="match status" value="1"/>
</dbReference>
<keyword evidence="3 9" id="KW-1003">Cell membrane</keyword>
<dbReference type="RefSeq" id="WP_045023895.1">
    <property type="nucleotide sequence ID" value="NZ_CP166104.1"/>
</dbReference>
<dbReference type="InterPro" id="IPR018448">
    <property type="entry name" value="TatB"/>
</dbReference>
<evidence type="ECO:0000256" key="1">
    <source>
        <dbReference type="ARBA" id="ARBA00004167"/>
    </source>
</evidence>
<comment type="similarity">
    <text evidence="9">Belongs to the TatB family.</text>
</comment>
<evidence type="ECO:0000256" key="7">
    <source>
        <dbReference type="ARBA" id="ARBA00023010"/>
    </source>
</evidence>
<gene>
    <name evidence="9" type="primary">tatB</name>
    <name evidence="11" type="ORF">RP75_26045</name>
</gene>
<sequence length="266" mass="27612">MFDIGWSELLVIAVVLIVVVGPKDLPPMIRAFGKTMAGLRKMAGDFRTQFDEALKEADMDDVRQTISDVRNLNPTNSLRDAMNPLRQLGNEIKSDLQKATAAPDAMSSTAAPATSEPVAPLVSVPEPEMKLPDTAPAVASNVAAVEKPKRVRAKKVAGDQASVEVPAKSTAKAPAKSVASHDVPAVEAEAVAAKPKRASRAKAAATPEAAASPEISAPAVSQPPVKAAARKPAIKKTAADKAVAVADAKPAKTAKTKAVKPKKDEA</sequence>
<feature type="region of interest" description="Disordered" evidence="10">
    <location>
        <begin position="149"/>
        <end position="266"/>
    </location>
</feature>
<comment type="subunit">
    <text evidence="9">The Tat system comprises two distinct complexes: a TatABC complex, containing multiple copies of TatA, TatB and TatC subunits, and a separate TatA complex, containing only TatA subunits. Substrates initially bind to the TatABC complex, which probably triggers association of the separate TatA complex to form the active translocon.</text>
</comment>
<keyword evidence="2 9" id="KW-0813">Transport</keyword>
<evidence type="ECO:0000256" key="10">
    <source>
        <dbReference type="SAM" id="MobiDB-lite"/>
    </source>
</evidence>
<feature type="region of interest" description="Disordered" evidence="10">
    <location>
        <begin position="95"/>
        <end position="117"/>
    </location>
</feature>
<dbReference type="Proteomes" id="UP000032564">
    <property type="component" value="Unassembled WGS sequence"/>
</dbReference>
<dbReference type="EMBL" id="JWIT01000033">
    <property type="protein sequence ID" value="KJF70493.1"/>
    <property type="molecule type" value="Genomic_DNA"/>
</dbReference>
<comment type="subcellular location">
    <subcellularLocation>
        <location evidence="9">Cell membrane</location>
        <topology evidence="9">Single-pass membrane protein</topology>
    </subcellularLocation>
    <subcellularLocation>
        <location evidence="1">Membrane</location>
        <topology evidence="1">Single-pass membrane protein</topology>
    </subcellularLocation>
</comment>
<feature type="compositionally biased region" description="Low complexity" evidence="10">
    <location>
        <begin position="201"/>
        <end position="220"/>
    </location>
</feature>
<dbReference type="PRINTS" id="PR01506">
    <property type="entry name" value="TATBPROTEIN"/>
</dbReference>
<accession>A0ABR5D098</accession>
<evidence type="ECO:0000256" key="6">
    <source>
        <dbReference type="ARBA" id="ARBA00022989"/>
    </source>
</evidence>
<dbReference type="NCBIfam" id="TIGR01410">
    <property type="entry name" value="tatB"/>
    <property type="match status" value="1"/>
</dbReference>
<feature type="compositionally biased region" description="Low complexity" evidence="10">
    <location>
        <begin position="165"/>
        <end position="193"/>
    </location>
</feature>
<comment type="caution">
    <text evidence="11">The sequence shown here is derived from an EMBL/GenBank/DDBJ whole genome shotgun (WGS) entry which is preliminary data.</text>
</comment>
<evidence type="ECO:0000313" key="11">
    <source>
        <dbReference type="EMBL" id="KJF70493.1"/>
    </source>
</evidence>